<feature type="transmembrane region" description="Helical" evidence="8">
    <location>
        <begin position="357"/>
        <end position="376"/>
    </location>
</feature>
<reference evidence="10 11" key="1">
    <citation type="submission" date="2019-04" db="EMBL/GenBank/DDBJ databases">
        <title>Genome sequence of strain shin9-1.</title>
        <authorList>
            <person name="Gao J."/>
            <person name="Sun J."/>
        </authorList>
    </citation>
    <scope>NUCLEOTIDE SEQUENCE [LARGE SCALE GENOMIC DNA]</scope>
    <source>
        <strain evidence="11">shin9-1</strain>
    </source>
</reference>
<keyword evidence="11" id="KW-1185">Reference proteome</keyword>
<dbReference type="Pfam" id="PF13231">
    <property type="entry name" value="PMT_2"/>
    <property type="match status" value="1"/>
</dbReference>
<comment type="caution">
    <text evidence="10">The sequence shown here is derived from an EMBL/GenBank/DDBJ whole genome shotgun (WGS) entry which is preliminary data.</text>
</comment>
<feature type="transmembrane region" description="Helical" evidence="8">
    <location>
        <begin position="27"/>
        <end position="46"/>
    </location>
</feature>
<keyword evidence="3" id="KW-0328">Glycosyltransferase</keyword>
<dbReference type="PANTHER" id="PTHR33908">
    <property type="entry name" value="MANNOSYLTRANSFERASE YKCB-RELATED"/>
    <property type="match status" value="1"/>
</dbReference>
<comment type="subcellular location">
    <subcellularLocation>
        <location evidence="1">Cell membrane</location>
        <topology evidence="1">Multi-pass membrane protein</topology>
    </subcellularLocation>
</comment>
<evidence type="ECO:0000256" key="1">
    <source>
        <dbReference type="ARBA" id="ARBA00004651"/>
    </source>
</evidence>
<feature type="transmembrane region" description="Helical" evidence="8">
    <location>
        <begin position="143"/>
        <end position="161"/>
    </location>
</feature>
<evidence type="ECO:0000256" key="3">
    <source>
        <dbReference type="ARBA" id="ARBA00022676"/>
    </source>
</evidence>
<name>A0A4S8P7Y5_9HYPH</name>
<evidence type="ECO:0000256" key="2">
    <source>
        <dbReference type="ARBA" id="ARBA00022475"/>
    </source>
</evidence>
<dbReference type="Proteomes" id="UP000308828">
    <property type="component" value="Unassembled WGS sequence"/>
</dbReference>
<evidence type="ECO:0000313" key="10">
    <source>
        <dbReference type="EMBL" id="THV25761.1"/>
    </source>
</evidence>
<keyword evidence="7 8" id="KW-0472">Membrane</keyword>
<keyword evidence="2" id="KW-1003">Cell membrane</keyword>
<feature type="transmembrane region" description="Helical" evidence="8">
    <location>
        <begin position="168"/>
        <end position="184"/>
    </location>
</feature>
<evidence type="ECO:0000256" key="7">
    <source>
        <dbReference type="ARBA" id="ARBA00023136"/>
    </source>
</evidence>
<evidence type="ECO:0000256" key="6">
    <source>
        <dbReference type="ARBA" id="ARBA00022989"/>
    </source>
</evidence>
<proteinExistence type="predicted"/>
<evidence type="ECO:0000256" key="4">
    <source>
        <dbReference type="ARBA" id="ARBA00022679"/>
    </source>
</evidence>
<dbReference type="PANTHER" id="PTHR33908:SF11">
    <property type="entry name" value="MEMBRANE PROTEIN"/>
    <property type="match status" value="1"/>
</dbReference>
<keyword evidence="4" id="KW-0808">Transferase</keyword>
<feature type="transmembrane region" description="Helical" evidence="8">
    <location>
        <begin position="80"/>
        <end position="108"/>
    </location>
</feature>
<dbReference type="InterPro" id="IPR038731">
    <property type="entry name" value="RgtA/B/C-like"/>
</dbReference>
<keyword evidence="5 8" id="KW-0812">Transmembrane</keyword>
<feature type="transmembrane region" description="Helical" evidence="8">
    <location>
        <begin position="120"/>
        <end position="137"/>
    </location>
</feature>
<dbReference type="InterPro" id="IPR050297">
    <property type="entry name" value="LipidA_mod_glycosyltrf_83"/>
</dbReference>
<organism evidence="10 11">
    <name type="scientific">Peteryoungia ipomoeae</name>
    <dbReference type="NCBI Taxonomy" id="1210932"/>
    <lineage>
        <taxon>Bacteria</taxon>
        <taxon>Pseudomonadati</taxon>
        <taxon>Pseudomonadota</taxon>
        <taxon>Alphaproteobacteria</taxon>
        <taxon>Hyphomicrobiales</taxon>
        <taxon>Rhizobiaceae</taxon>
        <taxon>Peteryoungia</taxon>
    </lineage>
</organism>
<evidence type="ECO:0000256" key="8">
    <source>
        <dbReference type="SAM" id="Phobius"/>
    </source>
</evidence>
<feature type="transmembrane region" description="Helical" evidence="8">
    <location>
        <begin position="215"/>
        <end position="234"/>
    </location>
</feature>
<accession>A0A4S8P7Y5</accession>
<dbReference type="EMBL" id="STGV01000001">
    <property type="protein sequence ID" value="THV25761.1"/>
    <property type="molecule type" value="Genomic_DNA"/>
</dbReference>
<feature type="transmembrane region" description="Helical" evidence="8">
    <location>
        <begin position="190"/>
        <end position="208"/>
    </location>
</feature>
<dbReference type="GO" id="GO:0005886">
    <property type="term" value="C:plasma membrane"/>
    <property type="evidence" value="ECO:0007669"/>
    <property type="project" value="UniProtKB-SubCell"/>
</dbReference>
<evidence type="ECO:0000259" key="9">
    <source>
        <dbReference type="Pfam" id="PF13231"/>
    </source>
</evidence>
<feature type="transmembrane region" description="Helical" evidence="8">
    <location>
        <begin position="331"/>
        <end position="350"/>
    </location>
</feature>
<dbReference type="GO" id="GO:0016763">
    <property type="term" value="F:pentosyltransferase activity"/>
    <property type="evidence" value="ECO:0007669"/>
    <property type="project" value="TreeGrafter"/>
</dbReference>
<feature type="transmembrane region" description="Helical" evidence="8">
    <location>
        <begin position="303"/>
        <end position="325"/>
    </location>
</feature>
<feature type="transmembrane region" description="Helical" evidence="8">
    <location>
        <begin position="267"/>
        <end position="291"/>
    </location>
</feature>
<dbReference type="GO" id="GO:0009103">
    <property type="term" value="P:lipopolysaccharide biosynthetic process"/>
    <property type="evidence" value="ECO:0007669"/>
    <property type="project" value="UniProtKB-ARBA"/>
</dbReference>
<dbReference type="AlphaFoldDB" id="A0A4S8P7Y5"/>
<evidence type="ECO:0000313" key="11">
    <source>
        <dbReference type="Proteomes" id="UP000308828"/>
    </source>
</evidence>
<keyword evidence="6 8" id="KW-1133">Transmembrane helix</keyword>
<sequence>MRSPIILSGKSSETREMQRILMKRPDTVLVLLAAYFAVMFGIRHIIPDGLRYDEAQQAFFSQWIVAGYDSQPPLYNWVQAAFVAVFGLSITSLAFVKAVALFAAYASYYRLAREVLTERLFAVIATLSLMTIPQIFWEAQRDLTHSVALVICINLFLLVVIRTLKAPTTLLYASLGLIAGLGMISKYNFALIFLGTFVAVLANPQWRVRLYDPRILLSCLIGLLVVLPHGLWLLDNFGVASNKTLTIMGQDAPDEALLKFVQGPIRFFRITVIILAPLALVYLLVFRSNLLRSLRASTDWTRLFGWIFVTIILTVLILIVTIGMTALRDRWLMPFVALVPLFLCLKLEALKVQSHDFLGRFLVFPLTVMLLVPLALTLRTNAPQLFGSYQAYNMPYGDLMEHILAEEGRKPGLIQTTNWMVAGNSHLQTPDIPVMATSLEALQLPYAWSDENPMLLIWLRSEGDTIPPSISAWLERAAPVHRLSGPRSIERPYQHSFNDETAALGYAWVYPPSP</sequence>
<protein>
    <recommendedName>
        <fullName evidence="9">Glycosyltransferase RgtA/B/C/D-like domain-containing protein</fullName>
    </recommendedName>
</protein>
<evidence type="ECO:0000256" key="5">
    <source>
        <dbReference type="ARBA" id="ARBA00022692"/>
    </source>
</evidence>
<gene>
    <name evidence="10" type="ORF">FAA97_06160</name>
</gene>
<feature type="domain" description="Glycosyltransferase RgtA/B/C/D-like" evidence="9">
    <location>
        <begin position="71"/>
        <end position="232"/>
    </location>
</feature>